<dbReference type="GeneID" id="19164960"/>
<reference evidence="1 2" key="1">
    <citation type="submission" date="2013-03" db="EMBL/GenBank/DDBJ databases">
        <title>The Genome Sequence of Capronia epimyces CBS 606.96.</title>
        <authorList>
            <consortium name="The Broad Institute Genomics Platform"/>
            <person name="Cuomo C."/>
            <person name="de Hoog S."/>
            <person name="Gorbushina A."/>
            <person name="Walker B."/>
            <person name="Young S.K."/>
            <person name="Zeng Q."/>
            <person name="Gargeya S."/>
            <person name="Fitzgerald M."/>
            <person name="Haas B."/>
            <person name="Abouelleil A."/>
            <person name="Allen A.W."/>
            <person name="Alvarado L."/>
            <person name="Arachchi H.M."/>
            <person name="Berlin A.M."/>
            <person name="Chapman S.B."/>
            <person name="Gainer-Dewar J."/>
            <person name="Goldberg J."/>
            <person name="Griggs A."/>
            <person name="Gujja S."/>
            <person name="Hansen M."/>
            <person name="Howarth C."/>
            <person name="Imamovic A."/>
            <person name="Ireland A."/>
            <person name="Larimer J."/>
            <person name="McCowan C."/>
            <person name="Murphy C."/>
            <person name="Pearson M."/>
            <person name="Poon T.W."/>
            <person name="Priest M."/>
            <person name="Roberts A."/>
            <person name="Saif S."/>
            <person name="Shea T."/>
            <person name="Sisk P."/>
            <person name="Sykes S."/>
            <person name="Wortman J."/>
            <person name="Nusbaum C."/>
            <person name="Birren B."/>
        </authorList>
    </citation>
    <scope>NUCLEOTIDE SEQUENCE [LARGE SCALE GENOMIC DNA]</scope>
    <source>
        <strain evidence="1 2">CBS 606.96</strain>
    </source>
</reference>
<accession>W9YRG1</accession>
<dbReference type="AlphaFoldDB" id="W9YRG1"/>
<evidence type="ECO:0000313" key="1">
    <source>
        <dbReference type="EMBL" id="EXJ92270.1"/>
    </source>
</evidence>
<dbReference type="OrthoDB" id="4150118at2759"/>
<keyword evidence="2" id="KW-1185">Reference proteome</keyword>
<protein>
    <submittedName>
        <fullName evidence="1">Uncharacterized protein</fullName>
    </submittedName>
</protein>
<sequence length="225" mass="25304">MVLKNQNLEHLCVVKADSVQGLEFEVTVTDLTIGKTAGFLNLMNRLVASISRANVSSNLVIDKSAVYGAKSRTIKRVCAEYLQLGTRSRVADDTPSGNIRESEFCNEGMMDFENAKTAEQVLDVNIEGFNEHAEQLKVVQITAEELRRMSVALKAANVVLEHCLLRSFMVDFMRSMRANDEGLPGLARRMFKVALALNQHRHLSRGTLSVLKRSSPQRWIKKRWP</sequence>
<dbReference type="EMBL" id="AMGY01000001">
    <property type="protein sequence ID" value="EXJ92270.1"/>
    <property type="molecule type" value="Genomic_DNA"/>
</dbReference>
<gene>
    <name evidence="1" type="ORF">A1O3_00820</name>
</gene>
<evidence type="ECO:0000313" key="2">
    <source>
        <dbReference type="Proteomes" id="UP000019478"/>
    </source>
</evidence>
<dbReference type="RefSeq" id="XP_007729160.1">
    <property type="nucleotide sequence ID" value="XM_007730970.1"/>
</dbReference>
<name>W9YRG1_9EURO</name>
<dbReference type="HOGENOM" id="CLU_1229797_0_0_1"/>
<proteinExistence type="predicted"/>
<organism evidence="1 2">
    <name type="scientific">Capronia epimyces CBS 606.96</name>
    <dbReference type="NCBI Taxonomy" id="1182542"/>
    <lineage>
        <taxon>Eukaryota</taxon>
        <taxon>Fungi</taxon>
        <taxon>Dikarya</taxon>
        <taxon>Ascomycota</taxon>
        <taxon>Pezizomycotina</taxon>
        <taxon>Eurotiomycetes</taxon>
        <taxon>Chaetothyriomycetidae</taxon>
        <taxon>Chaetothyriales</taxon>
        <taxon>Herpotrichiellaceae</taxon>
        <taxon>Capronia</taxon>
    </lineage>
</organism>
<comment type="caution">
    <text evidence="1">The sequence shown here is derived from an EMBL/GenBank/DDBJ whole genome shotgun (WGS) entry which is preliminary data.</text>
</comment>
<dbReference type="Proteomes" id="UP000019478">
    <property type="component" value="Unassembled WGS sequence"/>
</dbReference>